<dbReference type="EMBL" id="VMRG01000001">
    <property type="protein sequence ID" value="KAA6232345.1"/>
    <property type="molecule type" value="Genomic_DNA"/>
</dbReference>
<dbReference type="CDD" id="cd16443">
    <property type="entry name" value="LplA"/>
    <property type="match status" value="1"/>
</dbReference>
<sequence length="284" mass="31249">MIRYNFLTTVAPLFSALYFVDTGHGTGAENMECDRLLLEAFSDGRFQDRYGEGSALWRLYGWRPHAISLGYSQDASAIDALKCQHEGIDVVRRPTGGRAVLHADEFTYSFFADSPEPNAELYRSVHEVIRLALLELGVDAEFCRSALLSRGSGRSSLPAACFSASARHELQVMGRKLVGSAQRRSGRALLQHGSLPLSARHGDLSDYIAVPETDCSGSMKQELLRKAVSLEEILPRCPGHNELAERLKDAAERHYGMRAAVLGSEEIDEVIHGPVPGRPLSRNP</sequence>
<dbReference type="InterPro" id="IPR045864">
    <property type="entry name" value="aa-tRNA-synth_II/BPL/LPL"/>
</dbReference>
<accession>A0A5M8ID95</accession>
<reference evidence="3 5" key="2">
    <citation type="submission" date="2019-11" db="EMBL/GenBank/DDBJ databases">
        <title>Green- and brown-colored morphotypes of Chlorobia in the stratified aquatic ecosystems of Kandalaksha Gulf (White Sea): A model for study of the accessory genome evolution.</title>
        <authorList>
            <person name="Grouzdev D.S."/>
        </authorList>
    </citation>
    <scope>NUCLEOTIDE SEQUENCE [LARGE SCALE GENOMIC DNA]</scope>
    <source>
        <strain evidence="3 5">ZM</strain>
    </source>
</reference>
<feature type="domain" description="BPL/LPL catalytic" evidence="1">
    <location>
        <begin position="51"/>
        <end position="249"/>
    </location>
</feature>
<organism evidence="2 4">
    <name type="scientific">Chlorobium phaeovibrioides</name>
    <dbReference type="NCBI Taxonomy" id="1094"/>
    <lineage>
        <taxon>Bacteria</taxon>
        <taxon>Pseudomonadati</taxon>
        <taxon>Chlorobiota</taxon>
        <taxon>Chlorobiia</taxon>
        <taxon>Chlorobiales</taxon>
        <taxon>Chlorobiaceae</taxon>
        <taxon>Chlorobium/Pelodictyon group</taxon>
        <taxon>Chlorobium</taxon>
    </lineage>
</organism>
<name>A0A5M8ID95_CHLPH</name>
<evidence type="ECO:0000313" key="4">
    <source>
        <dbReference type="Proteomes" id="UP000327458"/>
    </source>
</evidence>
<dbReference type="OMA" id="CLWRFYG"/>
<comment type="caution">
    <text evidence="2">The sequence shown here is derived from an EMBL/GenBank/DDBJ whole genome shotgun (WGS) entry which is preliminary data.</text>
</comment>
<dbReference type="Pfam" id="PF21948">
    <property type="entry name" value="LplA-B_cat"/>
    <property type="match status" value="1"/>
</dbReference>
<evidence type="ECO:0000313" key="3">
    <source>
        <dbReference type="EMBL" id="MWV54707.1"/>
    </source>
</evidence>
<evidence type="ECO:0000259" key="1">
    <source>
        <dbReference type="PROSITE" id="PS51733"/>
    </source>
</evidence>
<dbReference type="Gene3D" id="3.30.930.10">
    <property type="entry name" value="Bira Bifunctional Protein, Domain 2"/>
    <property type="match status" value="1"/>
</dbReference>
<dbReference type="EMBL" id="WUBZ01000018">
    <property type="protein sequence ID" value="MWV54707.1"/>
    <property type="molecule type" value="Genomic_DNA"/>
</dbReference>
<dbReference type="InterPro" id="IPR004143">
    <property type="entry name" value="BPL_LPL_catalytic"/>
</dbReference>
<keyword evidence="2" id="KW-0436">Ligase</keyword>
<dbReference type="Proteomes" id="UP000489351">
    <property type="component" value="Unassembled WGS sequence"/>
</dbReference>
<gene>
    <name evidence="2" type="ORF">FP507_04005</name>
    <name evidence="3" type="ORF">GJ685_06465</name>
</gene>
<reference evidence="2 4" key="1">
    <citation type="submission" date="2019-07" db="EMBL/GenBank/DDBJ databases">
        <title>Draft genome Sequence of Chlorobium phaeovibrioides sp. strain PhvTcv-s14, from the Phylum Chlorobi.</title>
        <authorList>
            <person name="Babenko V."/>
            <person name="Boldyreva D."/>
            <person name="Kanygina A."/>
            <person name="Selezneva O."/>
            <person name="Akopiyan T."/>
            <person name="Lunina O."/>
        </authorList>
    </citation>
    <scope>NUCLEOTIDE SEQUENCE [LARGE SCALE GENOMIC DNA]</scope>
    <source>
        <strain evidence="2 4">GrTcv12</strain>
    </source>
</reference>
<dbReference type="AlphaFoldDB" id="A0A5M8ID95"/>
<keyword evidence="5" id="KW-1185">Reference proteome</keyword>
<evidence type="ECO:0000313" key="2">
    <source>
        <dbReference type="EMBL" id="KAA6232345.1"/>
    </source>
</evidence>
<dbReference type="Proteomes" id="UP000327458">
    <property type="component" value="Unassembled WGS sequence"/>
</dbReference>
<dbReference type="PANTHER" id="PTHR43679:SF2">
    <property type="entry name" value="OCTANOYL-[GCVH]:PROTEIN N-OCTANOYLTRANSFERASE"/>
    <property type="match status" value="1"/>
</dbReference>
<protein>
    <submittedName>
        <fullName evidence="2">Lipoate--protein ligase family protein</fullName>
    </submittedName>
</protein>
<dbReference type="SUPFAM" id="SSF55681">
    <property type="entry name" value="Class II aaRS and biotin synthetases"/>
    <property type="match status" value="1"/>
</dbReference>
<proteinExistence type="predicted"/>
<dbReference type="PANTHER" id="PTHR43679">
    <property type="entry name" value="OCTANOYLTRANSFERASE LIPM-RELATED"/>
    <property type="match status" value="1"/>
</dbReference>
<dbReference type="PROSITE" id="PS51733">
    <property type="entry name" value="BPL_LPL_CATALYTIC"/>
    <property type="match status" value="1"/>
</dbReference>
<dbReference type="GO" id="GO:0016874">
    <property type="term" value="F:ligase activity"/>
    <property type="evidence" value="ECO:0007669"/>
    <property type="project" value="UniProtKB-KW"/>
</dbReference>
<evidence type="ECO:0000313" key="5">
    <source>
        <dbReference type="Proteomes" id="UP000489351"/>
    </source>
</evidence>
<dbReference type="InterPro" id="IPR050664">
    <property type="entry name" value="Octanoyltrans_LipM/LipL"/>
</dbReference>